<dbReference type="GO" id="GO:0008168">
    <property type="term" value="F:methyltransferase activity"/>
    <property type="evidence" value="ECO:0007669"/>
    <property type="project" value="UniProtKB-KW"/>
</dbReference>
<dbReference type="FunFam" id="3.30.160.60:FF:000624">
    <property type="entry name" value="zinc finger protein 697"/>
    <property type="match status" value="1"/>
</dbReference>
<evidence type="ECO:0000256" key="7">
    <source>
        <dbReference type="ARBA" id="ARBA00023163"/>
    </source>
</evidence>
<evidence type="ECO:0000256" key="8">
    <source>
        <dbReference type="ARBA" id="ARBA00023242"/>
    </source>
</evidence>
<protein>
    <submittedName>
        <fullName evidence="11">Histone-lysine N-methyltransferase PRDM9</fullName>
    </submittedName>
</protein>
<dbReference type="FunFam" id="3.30.160.60:FF:001289">
    <property type="entry name" value="Zinc finger protein 574"/>
    <property type="match status" value="1"/>
</dbReference>
<evidence type="ECO:0000313" key="12">
    <source>
        <dbReference type="Proteomes" id="UP000499080"/>
    </source>
</evidence>
<dbReference type="SUPFAM" id="SSF57667">
    <property type="entry name" value="beta-beta-alpha zinc fingers"/>
    <property type="match status" value="4"/>
</dbReference>
<keyword evidence="8" id="KW-0539">Nucleus</keyword>
<evidence type="ECO:0000256" key="5">
    <source>
        <dbReference type="ARBA" id="ARBA00022833"/>
    </source>
</evidence>
<dbReference type="Proteomes" id="UP000499080">
    <property type="component" value="Unassembled WGS sequence"/>
</dbReference>
<evidence type="ECO:0000256" key="3">
    <source>
        <dbReference type="ARBA" id="ARBA00022737"/>
    </source>
</evidence>
<evidence type="ECO:0000256" key="2">
    <source>
        <dbReference type="ARBA" id="ARBA00022723"/>
    </source>
</evidence>
<keyword evidence="4 9" id="KW-0863">Zinc-finger</keyword>
<gene>
    <name evidence="11" type="primary">Prdm9_59</name>
    <name evidence="11" type="ORF">AVEN_25749_1</name>
</gene>
<dbReference type="Gene3D" id="3.30.160.60">
    <property type="entry name" value="Classic Zinc Finger"/>
    <property type="match status" value="5"/>
</dbReference>
<keyword evidence="11" id="KW-0489">Methyltransferase</keyword>
<dbReference type="Pfam" id="PF00096">
    <property type="entry name" value="zf-C2H2"/>
    <property type="match status" value="3"/>
</dbReference>
<evidence type="ECO:0000256" key="4">
    <source>
        <dbReference type="ARBA" id="ARBA00022771"/>
    </source>
</evidence>
<dbReference type="FunFam" id="3.30.160.60:FF:000110">
    <property type="entry name" value="Zinc finger protein-like"/>
    <property type="match status" value="1"/>
</dbReference>
<dbReference type="InterPro" id="IPR050826">
    <property type="entry name" value="Krueppel_C2H2_ZnFinger"/>
</dbReference>
<dbReference type="GO" id="GO:0008270">
    <property type="term" value="F:zinc ion binding"/>
    <property type="evidence" value="ECO:0007669"/>
    <property type="project" value="UniProtKB-KW"/>
</dbReference>
<evidence type="ECO:0000259" key="10">
    <source>
        <dbReference type="PROSITE" id="PS50157"/>
    </source>
</evidence>
<dbReference type="GO" id="GO:0005634">
    <property type="term" value="C:nucleus"/>
    <property type="evidence" value="ECO:0007669"/>
    <property type="project" value="UniProtKB-SubCell"/>
</dbReference>
<dbReference type="SMART" id="SM00355">
    <property type="entry name" value="ZnF_C2H2"/>
    <property type="match status" value="5"/>
</dbReference>
<keyword evidence="5" id="KW-0862">Zinc</keyword>
<sequence length="1199" mass="134529">MEGKWIICRRCWMVFARNEQDYCSCGNENYEDYRFFVENCDVLSDSIALAIRSTDRSKNDMTKPNYDFEGIDNPNNAGFLLNVSQQIEEEFRASFVLEKNESGSINLNKFNNSQSGEDSLRENTAEALLAESPGLENFHYYKDIPDFPANLLSSTPASSNELTDSIPHIGKPFDNLVSESSARTEWDPLETGDVQTGSTRLLQDSEDFPYFKDIPGIPANLFLTALESSNETTNLIPNIGNPFGSLTSESSARTKWSPLETVAGQTAFSTILQDSVNFHYFEDIPDIPANLFSTAPASSNELTYSIPNIGNPFDSLASESSSRTEWSPLETVVGQTASSTILQGSEIFHYFKDIQDIPANLFSTAPASSNELTDSIPNRGNPFDSLASESSARTEWSHLGTGYGSTGSSTEVHESNNTGIFNDIIESVIGTNQQVNYGDSTILDDDSILKFEIKNKARDMTHLEQHQATPNEMILKDAVENWKFNQSFTFSPEKNPQNFNFNEISSVHGSTLHSSTPRGVSKLDMWNDYQVSNYMRLLTFLNNNPAVNSINNKFDVLATNISETVECPVTFGNHPHGNKTRGSNLSITQNIAEGPYRSYEGTLDIHNNFDNDILRKTYYTNNIMNSSDGMAGLSQTARLSDCRQTSPRNLCLYNSREKKCPCNQCDKRFPVQSPIKTHLHVCTKKRPIGCSGCDKRFCQISRHNEHPLTRPGERLSERENFQELRGTPNFPTNRFSNQSLSSNDLNNSTLHFGNHLDSLTSQSPSMAECSFLETCAGLTANSTLLHESHHSGVYNNITQAVAGANLKEQNKCGRGDCTFLDDRRDCKFDIFREEGMMDNKEQNHTTGNEISSVLRGFVENWRSNQSFFPPEKIPQDFDFNEISIVHDSTRHPSTSRGTSKLHLWNDYQYSNGMRLLPLASDTSVAAGINKELNEPIETIQCSVPFGVLRESSTRDSNLGVTHSVTERDNTRSIFEGTFNNQRDIDDVLRKSLSTNILNSSDSTSGGSPTFDTMVSKKSAQNELSTGTSTEKKFLSDHCGERFSGQWAHKDYLCIHTDERTFCSTKCNTGFAQKCDLNHDHILEHTEKKPHVCGVCGKGFFYRGNLKRHEMIHNPENPHTCDVCGKTFNSKGHLRSHNFTHFPNRCFTCDVCGKGFSFKSDLTKHEFIHVLKKPHVCHVCGKGFAQKGNRDRHLKTHRYY</sequence>
<evidence type="ECO:0000256" key="6">
    <source>
        <dbReference type="ARBA" id="ARBA00023015"/>
    </source>
</evidence>
<keyword evidence="2" id="KW-0479">Metal-binding</keyword>
<keyword evidence="11" id="KW-0808">Transferase</keyword>
<dbReference type="InterPro" id="IPR036236">
    <property type="entry name" value="Znf_C2H2_sf"/>
</dbReference>
<evidence type="ECO:0000256" key="9">
    <source>
        <dbReference type="PROSITE-ProRule" id="PRU00042"/>
    </source>
</evidence>
<organism evidence="11 12">
    <name type="scientific">Araneus ventricosus</name>
    <name type="common">Orbweaver spider</name>
    <name type="synonym">Epeira ventricosa</name>
    <dbReference type="NCBI Taxonomy" id="182803"/>
    <lineage>
        <taxon>Eukaryota</taxon>
        <taxon>Metazoa</taxon>
        <taxon>Ecdysozoa</taxon>
        <taxon>Arthropoda</taxon>
        <taxon>Chelicerata</taxon>
        <taxon>Arachnida</taxon>
        <taxon>Araneae</taxon>
        <taxon>Araneomorphae</taxon>
        <taxon>Entelegynae</taxon>
        <taxon>Araneoidea</taxon>
        <taxon>Araneidae</taxon>
        <taxon>Araneus</taxon>
    </lineage>
</organism>
<proteinExistence type="predicted"/>
<dbReference type="AlphaFoldDB" id="A0A4Y2NMR9"/>
<feature type="domain" description="C2H2-type" evidence="10">
    <location>
        <begin position="1060"/>
        <end position="1089"/>
    </location>
</feature>
<keyword evidence="7" id="KW-0804">Transcription</keyword>
<feature type="domain" description="C2H2-type" evidence="10">
    <location>
        <begin position="1118"/>
        <end position="1145"/>
    </location>
</feature>
<feature type="domain" description="C2H2-type" evidence="10">
    <location>
        <begin position="1174"/>
        <end position="1199"/>
    </location>
</feature>
<dbReference type="PROSITE" id="PS00028">
    <property type="entry name" value="ZINC_FINGER_C2H2_1"/>
    <property type="match status" value="4"/>
</dbReference>
<evidence type="ECO:0000313" key="11">
    <source>
        <dbReference type="EMBL" id="GBN39870.1"/>
    </source>
</evidence>
<evidence type="ECO:0000256" key="1">
    <source>
        <dbReference type="ARBA" id="ARBA00004123"/>
    </source>
</evidence>
<dbReference type="PROSITE" id="PS50157">
    <property type="entry name" value="ZINC_FINGER_C2H2_2"/>
    <property type="match status" value="6"/>
</dbReference>
<dbReference type="GO" id="GO:0006357">
    <property type="term" value="P:regulation of transcription by RNA polymerase II"/>
    <property type="evidence" value="ECO:0007669"/>
    <property type="project" value="UniProtKB-ARBA"/>
</dbReference>
<keyword evidence="6" id="KW-0805">Transcription regulation</keyword>
<comment type="caution">
    <text evidence="11">The sequence shown here is derived from an EMBL/GenBank/DDBJ whole genome shotgun (WGS) entry which is preliminary data.</text>
</comment>
<dbReference type="EMBL" id="BGPR01009413">
    <property type="protein sequence ID" value="GBN39870.1"/>
    <property type="molecule type" value="Genomic_DNA"/>
</dbReference>
<feature type="domain" description="C2H2-type" evidence="10">
    <location>
        <begin position="1090"/>
        <end position="1117"/>
    </location>
</feature>
<accession>A0A4Y2NMR9</accession>
<keyword evidence="3" id="KW-0677">Repeat</keyword>
<feature type="domain" description="C2H2-type" evidence="10">
    <location>
        <begin position="1146"/>
        <end position="1173"/>
    </location>
</feature>
<dbReference type="Pfam" id="PF12874">
    <property type="entry name" value="zf-met"/>
    <property type="match status" value="1"/>
</dbReference>
<dbReference type="OrthoDB" id="3649796at2759"/>
<dbReference type="InterPro" id="IPR013087">
    <property type="entry name" value="Znf_C2H2_type"/>
</dbReference>
<comment type="subcellular location">
    <subcellularLocation>
        <location evidence="1">Nucleus</location>
    </subcellularLocation>
</comment>
<reference evidence="11 12" key="1">
    <citation type="journal article" date="2019" name="Sci. Rep.">
        <title>Orb-weaving spider Araneus ventricosus genome elucidates the spidroin gene catalogue.</title>
        <authorList>
            <person name="Kono N."/>
            <person name="Nakamura H."/>
            <person name="Ohtoshi R."/>
            <person name="Moran D.A.P."/>
            <person name="Shinohara A."/>
            <person name="Yoshida Y."/>
            <person name="Fujiwara M."/>
            <person name="Mori M."/>
            <person name="Tomita M."/>
            <person name="Arakawa K."/>
        </authorList>
    </citation>
    <scope>NUCLEOTIDE SEQUENCE [LARGE SCALE GENOMIC DNA]</scope>
</reference>
<dbReference type="GO" id="GO:0032259">
    <property type="term" value="P:methylation"/>
    <property type="evidence" value="ECO:0007669"/>
    <property type="project" value="UniProtKB-KW"/>
</dbReference>
<keyword evidence="12" id="KW-1185">Reference proteome</keyword>
<name>A0A4Y2NMR9_ARAVE</name>
<dbReference type="PANTHER" id="PTHR24377">
    <property type="entry name" value="IP01015P-RELATED"/>
    <property type="match status" value="1"/>
</dbReference>
<dbReference type="FunFam" id="3.30.160.60:FF:000446">
    <property type="entry name" value="Zinc finger protein"/>
    <property type="match status" value="1"/>
</dbReference>
<feature type="domain" description="C2H2-type" evidence="10">
    <location>
        <begin position="660"/>
        <end position="687"/>
    </location>
</feature>